<evidence type="ECO:0000256" key="2">
    <source>
        <dbReference type="ARBA" id="ARBA00022448"/>
    </source>
</evidence>
<dbReference type="Pfam" id="PF00528">
    <property type="entry name" value="BPD_transp_1"/>
    <property type="match status" value="1"/>
</dbReference>
<feature type="domain" description="ABC transmembrane type-1" evidence="9">
    <location>
        <begin position="1"/>
        <end position="176"/>
    </location>
</feature>
<evidence type="ECO:0000313" key="10">
    <source>
        <dbReference type="EMBL" id="MDK2564948.1"/>
    </source>
</evidence>
<sequence length="493" mass="53877">MTLTAGAILIAILIGVPLGIIICRVKSLRKIILGFVNLVQAVPSMALLGLLVPVLGIGSKPAIFMVVVYSLLPIVKNTYIGISGIDPVILESAKGIGLTKNQTLFKIQLPLALPIIMGGVRISAVTAVGLMTLAAFIGGGGLGYLVFLGVGTVNNTMILQGAIPACILALVVDYVFGKIEKTVSARGLDPRATKKNLKALKIMGILILIAALVTGTIAIFTNKKDSITIGSKNYTEQLILGNIYAELVEEHTDLNVEKQLNLGGTMIAFNAIKSNDLDMYIDYTGTMLVNILKKEPMRDEKQVYDAVKKEMKDKHNLDVLKPLGFNNTYALGMMPDVAKKYNINTISDLKKHTSELLLSPTLEFEVREDGLVGLNKHYDMKFENIKAMDGAIRYTSLSENKSQVTDLFSTDGLIKKMGIKVLEDDEKFFTPYYAVPLVNEKTLEKHPELEDVFNLLAGKIDEETMTNLNYEVDVLGKSPEEVAHKFLVDSKLI</sequence>
<dbReference type="CDD" id="cd06261">
    <property type="entry name" value="TM_PBP2"/>
    <property type="match status" value="1"/>
</dbReference>
<evidence type="ECO:0000256" key="6">
    <source>
        <dbReference type="ARBA" id="ARBA00035642"/>
    </source>
</evidence>
<gene>
    <name evidence="10" type="ORF">QOZ84_15545</name>
</gene>
<evidence type="ECO:0000256" key="3">
    <source>
        <dbReference type="ARBA" id="ARBA00022692"/>
    </source>
</evidence>
<feature type="transmembrane region" description="Helical" evidence="8">
    <location>
        <begin position="32"/>
        <end position="56"/>
    </location>
</feature>
<dbReference type="PANTHER" id="PTHR30177">
    <property type="entry name" value="GLYCINE BETAINE/L-PROLINE TRANSPORT SYSTEM PERMEASE PROTEIN PROW"/>
    <property type="match status" value="1"/>
</dbReference>
<keyword evidence="11" id="KW-1185">Reference proteome</keyword>
<dbReference type="EMBL" id="JASKYM010000014">
    <property type="protein sequence ID" value="MDK2564948.1"/>
    <property type="molecule type" value="Genomic_DNA"/>
</dbReference>
<dbReference type="InterPro" id="IPR051204">
    <property type="entry name" value="ABC_transp_perm/SBD"/>
</dbReference>
<dbReference type="PROSITE" id="PS50928">
    <property type="entry name" value="ABC_TM1"/>
    <property type="match status" value="1"/>
</dbReference>
<keyword evidence="2 8" id="KW-0813">Transport</keyword>
<dbReference type="Gene3D" id="1.10.3720.10">
    <property type="entry name" value="MetI-like"/>
    <property type="match status" value="1"/>
</dbReference>
<comment type="similarity">
    <text evidence="8">Belongs to the binding-protein-dependent transport system permease family.</text>
</comment>
<dbReference type="InterPro" id="IPR007210">
    <property type="entry name" value="ABC_Gly_betaine_transp_sub-bd"/>
</dbReference>
<dbReference type="InterPro" id="IPR035906">
    <property type="entry name" value="MetI-like_sf"/>
</dbReference>
<accession>A0ABT7EDF8</accession>
<dbReference type="CDD" id="cd13609">
    <property type="entry name" value="PBP2_Opu_like_1"/>
    <property type="match status" value="1"/>
</dbReference>
<evidence type="ECO:0000256" key="1">
    <source>
        <dbReference type="ARBA" id="ARBA00004141"/>
    </source>
</evidence>
<dbReference type="RefSeq" id="WP_284133869.1">
    <property type="nucleotide sequence ID" value="NZ_JASKYM010000014.1"/>
</dbReference>
<evidence type="ECO:0000256" key="8">
    <source>
        <dbReference type="RuleBase" id="RU363032"/>
    </source>
</evidence>
<dbReference type="Gene3D" id="3.40.190.120">
    <property type="entry name" value="Osmoprotection protein (prox), domain 2"/>
    <property type="match status" value="1"/>
</dbReference>
<organism evidence="10 11">
    <name type="scientific">Romboutsia sedimentorum</name>
    <dbReference type="NCBI Taxonomy" id="1368474"/>
    <lineage>
        <taxon>Bacteria</taxon>
        <taxon>Bacillati</taxon>
        <taxon>Bacillota</taxon>
        <taxon>Clostridia</taxon>
        <taxon>Peptostreptococcales</taxon>
        <taxon>Peptostreptococcaceae</taxon>
        <taxon>Romboutsia</taxon>
    </lineage>
</organism>
<dbReference type="InterPro" id="IPR000515">
    <property type="entry name" value="MetI-like"/>
</dbReference>
<reference evidence="10 11" key="1">
    <citation type="submission" date="2023-05" db="EMBL/GenBank/DDBJ databases">
        <title>Rombocin, a short stable natural nisin variant, displays selective antimicrobial activity against Listeria monocytogenes and employs dual mode of action to kill target bacterial strains.</title>
        <authorList>
            <person name="Wambui J."/>
            <person name="Stephan R."/>
            <person name="Kuipers O.P."/>
        </authorList>
    </citation>
    <scope>NUCLEOTIDE SEQUENCE [LARGE SCALE GENOMIC DNA]</scope>
    <source>
        <strain evidence="10 11">RC002</strain>
    </source>
</reference>
<evidence type="ECO:0000313" key="11">
    <source>
        <dbReference type="Proteomes" id="UP001301012"/>
    </source>
</evidence>
<feature type="transmembrane region" description="Helical" evidence="8">
    <location>
        <begin position="197"/>
        <end position="220"/>
    </location>
</feature>
<dbReference type="SUPFAM" id="SSF161098">
    <property type="entry name" value="MetI-like"/>
    <property type="match status" value="1"/>
</dbReference>
<evidence type="ECO:0000256" key="7">
    <source>
        <dbReference type="ARBA" id="ARBA00035652"/>
    </source>
</evidence>
<dbReference type="Pfam" id="PF04069">
    <property type="entry name" value="OpuAC"/>
    <property type="match status" value="1"/>
</dbReference>
<comment type="similarity">
    <text evidence="7">In the N-terminal section; belongs to the binding-protein-dependent transport system permease family.</text>
</comment>
<feature type="transmembrane region" description="Helical" evidence="8">
    <location>
        <begin position="62"/>
        <end position="90"/>
    </location>
</feature>
<protein>
    <submittedName>
        <fullName evidence="10">Glycine betaine ABC transporter substrate-binding protein</fullName>
    </submittedName>
</protein>
<comment type="caution">
    <text evidence="10">The sequence shown here is derived from an EMBL/GenBank/DDBJ whole genome shotgun (WGS) entry which is preliminary data.</text>
</comment>
<comment type="subcellular location">
    <subcellularLocation>
        <location evidence="8">Cell membrane</location>
        <topology evidence="8">Multi-pass membrane protein</topology>
    </subcellularLocation>
    <subcellularLocation>
        <location evidence="1">Membrane</location>
        <topology evidence="1">Multi-pass membrane protein</topology>
    </subcellularLocation>
</comment>
<keyword evidence="3 8" id="KW-0812">Transmembrane</keyword>
<keyword evidence="5 8" id="KW-0472">Membrane</keyword>
<feature type="transmembrane region" description="Helical" evidence="8">
    <location>
        <begin position="111"/>
        <end position="137"/>
    </location>
</feature>
<dbReference type="Gene3D" id="3.40.190.10">
    <property type="entry name" value="Periplasmic binding protein-like II"/>
    <property type="match status" value="1"/>
</dbReference>
<evidence type="ECO:0000256" key="4">
    <source>
        <dbReference type="ARBA" id="ARBA00022989"/>
    </source>
</evidence>
<feature type="transmembrane region" description="Helical" evidence="8">
    <location>
        <begin position="157"/>
        <end position="176"/>
    </location>
</feature>
<name>A0ABT7EDF8_9FIRM</name>
<evidence type="ECO:0000259" key="9">
    <source>
        <dbReference type="PROSITE" id="PS50928"/>
    </source>
</evidence>
<comment type="similarity">
    <text evidence="6">In the C-terminal section; belongs to the OsmX family.</text>
</comment>
<keyword evidence="4 8" id="KW-1133">Transmembrane helix</keyword>
<dbReference type="Proteomes" id="UP001301012">
    <property type="component" value="Unassembled WGS sequence"/>
</dbReference>
<dbReference type="SUPFAM" id="SSF53850">
    <property type="entry name" value="Periplasmic binding protein-like II"/>
    <property type="match status" value="1"/>
</dbReference>
<dbReference type="PANTHER" id="PTHR30177:SF4">
    <property type="entry name" value="OSMOPROTECTANT IMPORT PERMEASE PROTEIN OSMW"/>
    <property type="match status" value="1"/>
</dbReference>
<feature type="transmembrane region" description="Helical" evidence="8">
    <location>
        <begin position="6"/>
        <end position="25"/>
    </location>
</feature>
<proteinExistence type="inferred from homology"/>
<evidence type="ECO:0000256" key="5">
    <source>
        <dbReference type="ARBA" id="ARBA00023136"/>
    </source>
</evidence>